<comment type="caution">
    <text evidence="1">The sequence shown here is derived from an EMBL/GenBank/DDBJ whole genome shotgun (WGS) entry which is preliminary data.</text>
</comment>
<dbReference type="InterPro" id="IPR022251">
    <property type="entry name" value="DUF3774_wound-induced"/>
</dbReference>
<gene>
    <name evidence="1" type="ORF">ACJRO7_023109</name>
</gene>
<proteinExistence type="predicted"/>
<sequence length="107" mass="11517">MEPTYLSATTIAYLTHILLITQPTHINKKGTRQMSHANPRSSVLKQNLRASVGSAKAQVKAMSLGPAALDASKSEAGKSAMSANERSVAAEEPLRTVLYLSFWGPYT</sequence>
<protein>
    <submittedName>
        <fullName evidence="1">Uncharacterized protein</fullName>
    </submittedName>
</protein>
<keyword evidence="2" id="KW-1185">Reference proteome</keyword>
<evidence type="ECO:0000313" key="1">
    <source>
        <dbReference type="EMBL" id="KAL3733683.1"/>
    </source>
</evidence>
<organism evidence="1 2">
    <name type="scientific">Eucalyptus globulus</name>
    <name type="common">Tasmanian blue gum</name>
    <dbReference type="NCBI Taxonomy" id="34317"/>
    <lineage>
        <taxon>Eukaryota</taxon>
        <taxon>Viridiplantae</taxon>
        <taxon>Streptophyta</taxon>
        <taxon>Embryophyta</taxon>
        <taxon>Tracheophyta</taxon>
        <taxon>Spermatophyta</taxon>
        <taxon>Magnoliopsida</taxon>
        <taxon>eudicotyledons</taxon>
        <taxon>Gunneridae</taxon>
        <taxon>Pentapetalae</taxon>
        <taxon>rosids</taxon>
        <taxon>malvids</taxon>
        <taxon>Myrtales</taxon>
        <taxon>Myrtaceae</taxon>
        <taxon>Myrtoideae</taxon>
        <taxon>Eucalypteae</taxon>
        <taxon>Eucalyptus</taxon>
    </lineage>
</organism>
<dbReference type="Pfam" id="PF12609">
    <property type="entry name" value="DUF3774"/>
    <property type="match status" value="1"/>
</dbReference>
<dbReference type="EMBL" id="JBJKBG010000006">
    <property type="protein sequence ID" value="KAL3733683.1"/>
    <property type="molecule type" value="Genomic_DNA"/>
</dbReference>
<reference evidence="1 2" key="1">
    <citation type="submission" date="2024-11" db="EMBL/GenBank/DDBJ databases">
        <title>Chromosome-level genome assembly of Eucalyptus globulus Labill. provides insights into its genome evolution.</title>
        <authorList>
            <person name="Li X."/>
        </authorList>
    </citation>
    <scope>NUCLEOTIDE SEQUENCE [LARGE SCALE GENOMIC DNA]</scope>
    <source>
        <strain evidence="1">CL2024</strain>
        <tissue evidence="1">Fresh tender leaves</tissue>
    </source>
</reference>
<accession>A0ABD3K335</accession>
<dbReference type="Proteomes" id="UP001634007">
    <property type="component" value="Unassembled WGS sequence"/>
</dbReference>
<name>A0ABD3K335_EUCGL</name>
<dbReference type="AlphaFoldDB" id="A0ABD3K335"/>
<evidence type="ECO:0000313" key="2">
    <source>
        <dbReference type="Proteomes" id="UP001634007"/>
    </source>
</evidence>